<feature type="transmembrane region" description="Helical" evidence="6">
    <location>
        <begin position="87"/>
        <end position="111"/>
    </location>
</feature>
<evidence type="ECO:0000256" key="5">
    <source>
        <dbReference type="ARBA" id="ARBA00023136"/>
    </source>
</evidence>
<reference evidence="8" key="1">
    <citation type="submission" date="2015-11" db="EMBL/GenBank/DDBJ databases">
        <authorList>
            <person name="Kim K.M."/>
        </authorList>
    </citation>
    <scope>NUCLEOTIDE SEQUENCE [LARGE SCALE GENOMIC DNA]</scope>
    <source>
        <strain evidence="8">KCTC 12086</strain>
    </source>
</reference>
<dbReference type="InterPro" id="IPR050367">
    <property type="entry name" value="APC_superfamily"/>
</dbReference>
<comment type="subcellular location">
    <subcellularLocation>
        <location evidence="1">Cell membrane</location>
        <topology evidence="1">Multi-pass membrane protein</topology>
    </subcellularLocation>
</comment>
<proteinExistence type="predicted"/>
<keyword evidence="5 6" id="KW-0472">Membrane</keyword>
<name>A0A0S2K7F7_9GAMM</name>
<evidence type="ECO:0000256" key="4">
    <source>
        <dbReference type="ARBA" id="ARBA00022989"/>
    </source>
</evidence>
<dbReference type="PANTHER" id="PTHR42770">
    <property type="entry name" value="AMINO ACID TRANSPORTER-RELATED"/>
    <property type="match status" value="1"/>
</dbReference>
<feature type="transmembrane region" description="Helical" evidence="6">
    <location>
        <begin position="184"/>
        <end position="203"/>
    </location>
</feature>
<keyword evidence="4 6" id="KW-1133">Transmembrane helix</keyword>
<dbReference type="GO" id="GO:0005886">
    <property type="term" value="C:plasma membrane"/>
    <property type="evidence" value="ECO:0007669"/>
    <property type="project" value="UniProtKB-SubCell"/>
</dbReference>
<organism evidence="7 8">
    <name type="scientific">Pseudoalteromonas phenolica</name>
    <dbReference type="NCBI Taxonomy" id="161398"/>
    <lineage>
        <taxon>Bacteria</taxon>
        <taxon>Pseudomonadati</taxon>
        <taxon>Pseudomonadota</taxon>
        <taxon>Gammaproteobacteria</taxon>
        <taxon>Alteromonadales</taxon>
        <taxon>Pseudoalteromonadaceae</taxon>
        <taxon>Pseudoalteromonas</taxon>
    </lineage>
</organism>
<feature type="transmembrane region" description="Helical" evidence="6">
    <location>
        <begin position="117"/>
        <end position="135"/>
    </location>
</feature>
<feature type="transmembrane region" description="Helical" evidence="6">
    <location>
        <begin position="340"/>
        <end position="360"/>
    </location>
</feature>
<dbReference type="PANTHER" id="PTHR42770:SF13">
    <property type="entry name" value="L-METHIONINE_BRANCHED-CHAIN AMINO ACID EXPORTER YJEH"/>
    <property type="match status" value="1"/>
</dbReference>
<dbReference type="EMBL" id="CP013188">
    <property type="protein sequence ID" value="ALO44251.1"/>
    <property type="molecule type" value="Genomic_DNA"/>
</dbReference>
<dbReference type="Proteomes" id="UP000061457">
    <property type="component" value="Chromosome II"/>
</dbReference>
<dbReference type="PATRIC" id="fig|161398.10.peg.3864"/>
<dbReference type="KEGG" id="pphe:PP2015_3780"/>
<dbReference type="PIRSF" id="PIRSF006060">
    <property type="entry name" value="AA_transporter"/>
    <property type="match status" value="1"/>
</dbReference>
<feature type="transmembrane region" description="Helical" evidence="6">
    <location>
        <begin position="215"/>
        <end position="239"/>
    </location>
</feature>
<dbReference type="InterPro" id="IPR002293">
    <property type="entry name" value="AA/rel_permease1"/>
</dbReference>
<evidence type="ECO:0000313" key="7">
    <source>
        <dbReference type="EMBL" id="ALO44251.1"/>
    </source>
</evidence>
<feature type="transmembrane region" description="Helical" evidence="6">
    <location>
        <begin position="311"/>
        <end position="334"/>
    </location>
</feature>
<evidence type="ECO:0000256" key="2">
    <source>
        <dbReference type="ARBA" id="ARBA00022475"/>
    </source>
</evidence>
<dbReference type="RefSeq" id="WP_058032125.1">
    <property type="nucleotide sequence ID" value="NZ_CP013188.1"/>
</dbReference>
<dbReference type="STRING" id="161398.PP2015_3780"/>
<keyword evidence="2" id="KW-1003">Cell membrane</keyword>
<evidence type="ECO:0000256" key="6">
    <source>
        <dbReference type="SAM" id="Phobius"/>
    </source>
</evidence>
<dbReference type="OrthoDB" id="9117841at2"/>
<feature type="transmembrane region" description="Helical" evidence="6">
    <location>
        <begin position="45"/>
        <end position="66"/>
    </location>
</feature>
<evidence type="ECO:0000256" key="1">
    <source>
        <dbReference type="ARBA" id="ARBA00004651"/>
    </source>
</evidence>
<protein>
    <submittedName>
        <fullName evidence="7">Transporter</fullName>
    </submittedName>
</protein>
<dbReference type="AlphaFoldDB" id="A0A0S2K7F7"/>
<evidence type="ECO:0000256" key="3">
    <source>
        <dbReference type="ARBA" id="ARBA00022692"/>
    </source>
</evidence>
<dbReference type="Pfam" id="PF13520">
    <property type="entry name" value="AA_permease_2"/>
    <property type="match status" value="1"/>
</dbReference>
<evidence type="ECO:0000313" key="8">
    <source>
        <dbReference type="Proteomes" id="UP000061457"/>
    </source>
</evidence>
<dbReference type="NCBIfam" id="NF008245">
    <property type="entry name" value="PRK11021.1"/>
    <property type="match status" value="1"/>
</dbReference>
<dbReference type="GO" id="GO:0022857">
    <property type="term" value="F:transmembrane transporter activity"/>
    <property type="evidence" value="ECO:0007669"/>
    <property type="project" value="InterPro"/>
</dbReference>
<feature type="transmembrane region" description="Helical" evidence="6">
    <location>
        <begin position="147"/>
        <end position="164"/>
    </location>
</feature>
<sequence length="417" mass="44934">MKTDKQGIGRWQGAGMMATTLLGTGVFILPQLTVAQAEFSALYAWILLTLAIVPVTLIFGKLAARFAHAAGPAYFVEKAFGKVAGRVIGLMFMCVVPIGAPAAIVMTFMFVQQIVPVQGQALLLGQLSTLLFLWLINLRGIQVSAKLQFALTLIILTLVILLFGKSNPTAVNFNSSSFDTYAMLGAAGIAFWSFLGVEAMSHLSDDFRNPEKDMIPAMLIGTVLVGAVYVACTLLVIAYPNNESLSMVGLFNAFFGELFGHNGHYIIGVLGVAGGLATVNVYTASLARLICSFAEQGVLPSYLAKRNEFNVPLSALTTLMLVIALVLIVTFYSQQDLEDLINWVNGVFVVIYAAAMLAAWRLLSVKNRPMILLGLGFCIALAIGIGTHMIYAFILMAVITPFVMLQKKKQLTKVSNA</sequence>
<keyword evidence="8" id="KW-1185">Reference proteome</keyword>
<feature type="transmembrane region" description="Helical" evidence="6">
    <location>
        <begin position="265"/>
        <end position="290"/>
    </location>
</feature>
<dbReference type="Gene3D" id="1.20.1740.10">
    <property type="entry name" value="Amino acid/polyamine transporter I"/>
    <property type="match status" value="1"/>
</dbReference>
<feature type="transmembrane region" description="Helical" evidence="6">
    <location>
        <begin position="372"/>
        <end position="399"/>
    </location>
</feature>
<accession>A0A0S2K7F7</accession>
<keyword evidence="3 6" id="KW-0812">Transmembrane</keyword>
<gene>
    <name evidence="7" type="ORF">PP2015_3780</name>
</gene>